<dbReference type="EMBL" id="BAAAQN010000001">
    <property type="protein sequence ID" value="GAA2011723.1"/>
    <property type="molecule type" value="Genomic_DNA"/>
</dbReference>
<dbReference type="Proteomes" id="UP001500751">
    <property type="component" value="Unassembled WGS sequence"/>
</dbReference>
<dbReference type="SMART" id="SM00530">
    <property type="entry name" value="HTH_XRE"/>
    <property type="match status" value="2"/>
</dbReference>
<organism evidence="2 3">
    <name type="scientific">Catenulispora yoronensis</name>
    <dbReference type="NCBI Taxonomy" id="450799"/>
    <lineage>
        <taxon>Bacteria</taxon>
        <taxon>Bacillati</taxon>
        <taxon>Actinomycetota</taxon>
        <taxon>Actinomycetes</taxon>
        <taxon>Catenulisporales</taxon>
        <taxon>Catenulisporaceae</taxon>
        <taxon>Catenulispora</taxon>
    </lineage>
</organism>
<dbReference type="InterPro" id="IPR001387">
    <property type="entry name" value="Cro/C1-type_HTH"/>
</dbReference>
<keyword evidence="3" id="KW-1185">Reference proteome</keyword>
<dbReference type="Pfam" id="PF01381">
    <property type="entry name" value="HTH_3"/>
    <property type="match status" value="2"/>
</dbReference>
<dbReference type="PROSITE" id="PS50943">
    <property type="entry name" value="HTH_CROC1"/>
    <property type="match status" value="2"/>
</dbReference>
<dbReference type="InterPro" id="IPR010982">
    <property type="entry name" value="Lambda_DNA-bd_dom_sf"/>
</dbReference>
<feature type="domain" description="HTH cro/C1-type" evidence="1">
    <location>
        <begin position="106"/>
        <end position="163"/>
    </location>
</feature>
<proteinExistence type="predicted"/>
<dbReference type="SUPFAM" id="SSF47413">
    <property type="entry name" value="lambda repressor-like DNA-binding domains"/>
    <property type="match status" value="2"/>
</dbReference>
<gene>
    <name evidence="2" type="ORF">GCM10009839_02400</name>
</gene>
<sequence>MAPLTDAAVQEEVAVLTVQLTAARVQRGDLPQHRLASLLGVSTNSVIDWESGRESLTVRHLIVWARALMLRLVIVDTLGARVHLPLVRDRGEDWDTYELRRLITTLRDIRKAGDRLTQIEVARRAGVGQTSLRHWETLTTAPRTFSLIRWAMALDCGIRLAPLRPPYRTGLAMEG</sequence>
<comment type="caution">
    <text evidence="2">The sequence shown here is derived from an EMBL/GenBank/DDBJ whole genome shotgun (WGS) entry which is preliminary data.</text>
</comment>
<name>A0ABN2TKN3_9ACTN</name>
<accession>A0ABN2TKN3</accession>
<dbReference type="Gene3D" id="1.10.260.40">
    <property type="entry name" value="lambda repressor-like DNA-binding domains"/>
    <property type="match status" value="2"/>
</dbReference>
<protein>
    <recommendedName>
        <fullName evidence="1">HTH cro/C1-type domain-containing protein</fullName>
    </recommendedName>
</protein>
<dbReference type="RefSeq" id="WP_344663561.1">
    <property type="nucleotide sequence ID" value="NZ_BAAAQN010000001.1"/>
</dbReference>
<dbReference type="CDD" id="cd00093">
    <property type="entry name" value="HTH_XRE"/>
    <property type="match status" value="2"/>
</dbReference>
<feature type="domain" description="HTH cro/C1-type" evidence="1">
    <location>
        <begin position="20"/>
        <end position="75"/>
    </location>
</feature>
<evidence type="ECO:0000313" key="3">
    <source>
        <dbReference type="Proteomes" id="UP001500751"/>
    </source>
</evidence>
<reference evidence="2 3" key="1">
    <citation type="journal article" date="2019" name="Int. J. Syst. Evol. Microbiol.">
        <title>The Global Catalogue of Microorganisms (GCM) 10K type strain sequencing project: providing services to taxonomists for standard genome sequencing and annotation.</title>
        <authorList>
            <consortium name="The Broad Institute Genomics Platform"/>
            <consortium name="The Broad Institute Genome Sequencing Center for Infectious Disease"/>
            <person name="Wu L."/>
            <person name="Ma J."/>
        </authorList>
    </citation>
    <scope>NUCLEOTIDE SEQUENCE [LARGE SCALE GENOMIC DNA]</scope>
    <source>
        <strain evidence="2 3">JCM 16014</strain>
    </source>
</reference>
<evidence type="ECO:0000313" key="2">
    <source>
        <dbReference type="EMBL" id="GAA2011723.1"/>
    </source>
</evidence>
<evidence type="ECO:0000259" key="1">
    <source>
        <dbReference type="PROSITE" id="PS50943"/>
    </source>
</evidence>